<evidence type="ECO:0000313" key="4">
    <source>
        <dbReference type="Proteomes" id="UP000041254"/>
    </source>
</evidence>
<feature type="compositionally biased region" description="Basic and acidic residues" evidence="2">
    <location>
        <begin position="9"/>
        <end position="35"/>
    </location>
</feature>
<dbReference type="EMBL" id="CDMY01000840">
    <property type="protein sequence ID" value="CEM35025.1"/>
    <property type="molecule type" value="Genomic_DNA"/>
</dbReference>
<proteinExistence type="predicted"/>
<protein>
    <submittedName>
        <fullName evidence="3">Uncharacterized protein</fullName>
    </submittedName>
</protein>
<dbReference type="Proteomes" id="UP000041254">
    <property type="component" value="Unassembled WGS sequence"/>
</dbReference>
<dbReference type="InParanoid" id="A0A0G4GWA8"/>
<evidence type="ECO:0000256" key="1">
    <source>
        <dbReference type="SAM" id="Coils"/>
    </source>
</evidence>
<reference evidence="3 4" key="1">
    <citation type="submission" date="2014-11" db="EMBL/GenBank/DDBJ databases">
        <authorList>
            <person name="Zhu J."/>
            <person name="Qi W."/>
            <person name="Song R."/>
        </authorList>
    </citation>
    <scope>NUCLEOTIDE SEQUENCE [LARGE SCALE GENOMIC DNA]</scope>
</reference>
<name>A0A0G4GWA8_VITBC</name>
<evidence type="ECO:0000313" key="3">
    <source>
        <dbReference type="EMBL" id="CEM35025.1"/>
    </source>
</evidence>
<sequence>MKAASTEPLDEKIAQTKASEEAKREGREEEKNLKRNDKRAKRLQKEKDEELEKIDAAVVTLQFIHYCDCLLCHTHTQSLSADMEASEHAKVNEEMASERTLSKLSEHVAHSKHMTEQALKAKELMHKAHEDQRQAVKTAMKRAKAQMVAEAKEIQAEACGFAKQ</sequence>
<feature type="coiled-coil region" evidence="1">
    <location>
        <begin position="126"/>
        <end position="157"/>
    </location>
</feature>
<keyword evidence="4" id="KW-1185">Reference proteome</keyword>
<gene>
    <name evidence="3" type="ORF">Vbra_18807</name>
</gene>
<feature type="region of interest" description="Disordered" evidence="2">
    <location>
        <begin position="1"/>
        <end position="48"/>
    </location>
</feature>
<dbReference type="VEuPathDB" id="CryptoDB:Vbra_18807"/>
<accession>A0A0G4GWA8</accession>
<evidence type="ECO:0000256" key="2">
    <source>
        <dbReference type="SAM" id="MobiDB-lite"/>
    </source>
</evidence>
<organism evidence="3 4">
    <name type="scientific">Vitrella brassicaformis (strain CCMP3155)</name>
    <dbReference type="NCBI Taxonomy" id="1169540"/>
    <lineage>
        <taxon>Eukaryota</taxon>
        <taxon>Sar</taxon>
        <taxon>Alveolata</taxon>
        <taxon>Colpodellida</taxon>
        <taxon>Vitrellaceae</taxon>
        <taxon>Vitrella</taxon>
    </lineage>
</organism>
<keyword evidence="1" id="KW-0175">Coiled coil</keyword>
<dbReference type="AlphaFoldDB" id="A0A0G4GWA8"/>